<comment type="caution">
    <text evidence="10">The sequence shown here is derived from an EMBL/GenBank/DDBJ whole genome shotgun (WGS) entry which is preliminary data.</text>
</comment>
<dbReference type="Pfam" id="PF02771">
    <property type="entry name" value="Acyl-CoA_dh_N"/>
    <property type="match status" value="1"/>
</dbReference>
<protein>
    <recommendedName>
        <fullName evidence="11">Acyl-CoA dehydrogenase</fullName>
    </recommendedName>
</protein>
<evidence type="ECO:0000256" key="1">
    <source>
        <dbReference type="ARBA" id="ARBA00001974"/>
    </source>
</evidence>
<feature type="domain" description="Acetyl-CoA dehydrogenase-like C-terminal" evidence="9">
    <location>
        <begin position="477"/>
        <end position="592"/>
    </location>
</feature>
<name>A0A0F9U4B6_9ZZZZ</name>
<dbReference type="Pfam" id="PF12806">
    <property type="entry name" value="Acyl-CoA_dh_C"/>
    <property type="match status" value="1"/>
</dbReference>
<accession>A0A0F9U4B6</accession>
<dbReference type="InterPro" id="IPR036250">
    <property type="entry name" value="AcylCo_DH-like_C"/>
</dbReference>
<dbReference type="InterPro" id="IPR052166">
    <property type="entry name" value="Diverse_Acyl-CoA_DH"/>
</dbReference>
<evidence type="ECO:0000313" key="10">
    <source>
        <dbReference type="EMBL" id="KKN86434.1"/>
    </source>
</evidence>
<evidence type="ECO:0000259" key="8">
    <source>
        <dbReference type="Pfam" id="PF02771"/>
    </source>
</evidence>
<dbReference type="GO" id="GO:0050660">
    <property type="term" value="F:flavin adenine dinucleotide binding"/>
    <property type="evidence" value="ECO:0007669"/>
    <property type="project" value="InterPro"/>
</dbReference>
<keyword evidence="4" id="KW-0274">FAD</keyword>
<evidence type="ECO:0000256" key="2">
    <source>
        <dbReference type="ARBA" id="ARBA00009347"/>
    </source>
</evidence>
<comment type="similarity">
    <text evidence="2">Belongs to the acyl-CoA dehydrogenase family.</text>
</comment>
<feature type="domain" description="Acyl-CoA dehydrogenase/oxidase N-terminal" evidence="8">
    <location>
        <begin position="38"/>
        <end position="155"/>
    </location>
</feature>
<dbReference type="Pfam" id="PF00441">
    <property type="entry name" value="Acyl-CoA_dh_1"/>
    <property type="match status" value="1"/>
</dbReference>
<dbReference type="InterPro" id="IPR037069">
    <property type="entry name" value="AcylCoA_DH/ox_N_sf"/>
</dbReference>
<evidence type="ECO:0000259" key="7">
    <source>
        <dbReference type="Pfam" id="PF02770"/>
    </source>
</evidence>
<proteinExistence type="inferred from homology"/>
<dbReference type="Gene3D" id="1.10.540.10">
    <property type="entry name" value="Acyl-CoA dehydrogenase/oxidase, N-terminal domain"/>
    <property type="match status" value="1"/>
</dbReference>
<dbReference type="Gene3D" id="2.40.110.10">
    <property type="entry name" value="Butyryl-CoA Dehydrogenase, subunit A, domain 2"/>
    <property type="match status" value="1"/>
</dbReference>
<reference evidence="10" key="1">
    <citation type="journal article" date="2015" name="Nature">
        <title>Complex archaea that bridge the gap between prokaryotes and eukaryotes.</title>
        <authorList>
            <person name="Spang A."/>
            <person name="Saw J.H."/>
            <person name="Jorgensen S.L."/>
            <person name="Zaremba-Niedzwiedzka K."/>
            <person name="Martijn J."/>
            <person name="Lind A.E."/>
            <person name="van Eijk R."/>
            <person name="Schleper C."/>
            <person name="Guy L."/>
            <person name="Ettema T.J."/>
        </authorList>
    </citation>
    <scope>NUCLEOTIDE SEQUENCE</scope>
</reference>
<evidence type="ECO:0000256" key="4">
    <source>
        <dbReference type="ARBA" id="ARBA00022827"/>
    </source>
</evidence>
<dbReference type="InterPro" id="IPR009075">
    <property type="entry name" value="AcylCo_DH/oxidase_C"/>
</dbReference>
<dbReference type="GO" id="GO:0003995">
    <property type="term" value="F:acyl-CoA dehydrogenase activity"/>
    <property type="evidence" value="ECO:0007669"/>
    <property type="project" value="InterPro"/>
</dbReference>
<dbReference type="EMBL" id="LAZR01000147">
    <property type="protein sequence ID" value="KKN86434.1"/>
    <property type="molecule type" value="Genomic_DNA"/>
</dbReference>
<dbReference type="Pfam" id="PF02770">
    <property type="entry name" value="Acyl-CoA_dh_M"/>
    <property type="match status" value="1"/>
</dbReference>
<evidence type="ECO:0000256" key="5">
    <source>
        <dbReference type="ARBA" id="ARBA00023002"/>
    </source>
</evidence>
<comment type="cofactor">
    <cofactor evidence="1">
        <name>FAD</name>
        <dbReference type="ChEBI" id="CHEBI:57692"/>
    </cofactor>
</comment>
<sequence length="598" mass="62716">MYKAPIEEIAFALKKVAGLEPAMEKGLLGELTPDLLDAVLEEAGRFASEKVAPLAEVGDREGTSVTDGVVTTPTGWKELYADWIAGGWNALTGPEEYGGQALPTSLSAAVFEMWNSASMGFALGPTLTVGAVEALETHGSDELKAAYLAKLVSGEWNGTMNLTEPQAGSDLSALKTKAERAGDGSYRIFGQKIYITYGEHDFTDNIVHLVLARLPDAPAGVKGISLFLVPKFLVEADGSLGRRNDVFCHSVEHKLGIHGSPTCTMIYGDGSVDGEEAGAVGYLIGEENRGLACMFTMMNNARLLVGVQGVGVAEAAFQMALDYACERRQGRSTRLAKGAEPSGQMSPIVEHPDVARSLLTMKALTGSARAIAYACGHASDMAKATRDEASEARAWKERANLLTPIAKAFATDIGVEVASLGIQVHGGMGFIEETGAARLLRDARIAPIYEGTNGIQAIDLVTRKIGQSDGAAVSAYLAELAETVDAVRGRNAADFGATGEALAAALDDLKETTAFLAKALADKDMDTALAGATSYLRLFGLTAGAVYLAKGALADTGRTERTHLARFMAENLLGETSALKRQVVAGAASLAAAHAILQ</sequence>
<dbReference type="PANTHER" id="PTHR42803:SF1">
    <property type="entry name" value="BROAD-SPECIFICITY LINEAR ACYL-COA DEHYDROGENASE FADE5"/>
    <property type="match status" value="1"/>
</dbReference>
<evidence type="ECO:0000259" key="9">
    <source>
        <dbReference type="Pfam" id="PF12806"/>
    </source>
</evidence>
<organism evidence="10">
    <name type="scientific">marine sediment metagenome</name>
    <dbReference type="NCBI Taxonomy" id="412755"/>
    <lineage>
        <taxon>unclassified sequences</taxon>
        <taxon>metagenomes</taxon>
        <taxon>ecological metagenomes</taxon>
    </lineage>
</organism>
<dbReference type="AlphaFoldDB" id="A0A0F9U4B6"/>
<dbReference type="PANTHER" id="PTHR42803">
    <property type="entry name" value="ACYL-COA DEHYDROGENASE"/>
    <property type="match status" value="1"/>
</dbReference>
<dbReference type="InterPro" id="IPR006089">
    <property type="entry name" value="Acyl-CoA_DH_CS"/>
</dbReference>
<dbReference type="InterPro" id="IPR013786">
    <property type="entry name" value="AcylCoA_DH/ox_N"/>
</dbReference>
<evidence type="ECO:0000259" key="6">
    <source>
        <dbReference type="Pfam" id="PF00441"/>
    </source>
</evidence>
<dbReference type="SUPFAM" id="SSF56645">
    <property type="entry name" value="Acyl-CoA dehydrogenase NM domain-like"/>
    <property type="match status" value="1"/>
</dbReference>
<keyword evidence="3" id="KW-0285">Flavoprotein</keyword>
<dbReference type="FunFam" id="2.40.110.10:FF:000031">
    <property type="entry name" value="Acyl-CoA dehydrogenase, putative"/>
    <property type="match status" value="1"/>
</dbReference>
<dbReference type="InterPro" id="IPR009100">
    <property type="entry name" value="AcylCoA_DH/oxidase_NM_dom_sf"/>
</dbReference>
<keyword evidence="5" id="KW-0560">Oxidoreductase</keyword>
<dbReference type="InterPro" id="IPR006091">
    <property type="entry name" value="Acyl-CoA_Oxase/DH_mid-dom"/>
</dbReference>
<dbReference type="InterPro" id="IPR025878">
    <property type="entry name" value="Acyl-CoA_dh-like_C_dom"/>
</dbReference>
<dbReference type="Gene3D" id="1.20.140.10">
    <property type="entry name" value="Butyryl-CoA Dehydrogenase, subunit A, domain 3"/>
    <property type="match status" value="1"/>
</dbReference>
<feature type="domain" description="Acyl-CoA dehydrogenase/oxidase C-terminal" evidence="6">
    <location>
        <begin position="288"/>
        <end position="460"/>
    </location>
</feature>
<feature type="domain" description="Acyl-CoA oxidase/dehydrogenase middle" evidence="7">
    <location>
        <begin position="160"/>
        <end position="266"/>
    </location>
</feature>
<gene>
    <name evidence="10" type="ORF">LCGC14_0268330</name>
</gene>
<dbReference type="InterPro" id="IPR046373">
    <property type="entry name" value="Acyl-CoA_Oxase/DH_mid-dom_sf"/>
</dbReference>
<dbReference type="SUPFAM" id="SSF47203">
    <property type="entry name" value="Acyl-CoA dehydrogenase C-terminal domain-like"/>
    <property type="match status" value="1"/>
</dbReference>
<evidence type="ECO:0000256" key="3">
    <source>
        <dbReference type="ARBA" id="ARBA00022630"/>
    </source>
</evidence>
<dbReference type="PROSITE" id="PS00073">
    <property type="entry name" value="ACYL_COA_DH_2"/>
    <property type="match status" value="1"/>
</dbReference>
<evidence type="ECO:0008006" key="11">
    <source>
        <dbReference type="Google" id="ProtNLM"/>
    </source>
</evidence>